<dbReference type="EMBL" id="PYOZ01000010">
    <property type="protein sequence ID" value="PSX44072.1"/>
    <property type="molecule type" value="Genomic_DNA"/>
</dbReference>
<protein>
    <submittedName>
        <fullName evidence="2">Uncharacterized protein</fullName>
    </submittedName>
</protein>
<reference evidence="2 3" key="1">
    <citation type="submission" date="2018-01" db="EMBL/GenBank/DDBJ databases">
        <title>Whole genome sequencing of Histamine producing bacteria.</title>
        <authorList>
            <person name="Butler K."/>
        </authorList>
    </citation>
    <scope>NUCLEOTIDE SEQUENCE [LARGE SCALE GENOMIC DNA]</scope>
    <source>
        <strain evidence="2 3">A1-4</strain>
    </source>
</reference>
<organism evidence="2 3">
    <name type="scientific">Photobacterium kishitanii</name>
    <dbReference type="NCBI Taxonomy" id="318456"/>
    <lineage>
        <taxon>Bacteria</taxon>
        <taxon>Pseudomonadati</taxon>
        <taxon>Pseudomonadota</taxon>
        <taxon>Gammaproteobacteria</taxon>
        <taxon>Vibrionales</taxon>
        <taxon>Vibrionaceae</taxon>
        <taxon>Photobacterium</taxon>
    </lineage>
</organism>
<accession>A0AAX0YR32</accession>
<dbReference type="RefSeq" id="WP_045043082.1">
    <property type="nucleotide sequence ID" value="NZ_JZTB01000014.1"/>
</dbReference>
<keyword evidence="3" id="KW-1185">Reference proteome</keyword>
<gene>
    <name evidence="2" type="ORF">C0W53_15710</name>
</gene>
<comment type="caution">
    <text evidence="2">The sequence shown here is derived from an EMBL/GenBank/DDBJ whole genome shotgun (WGS) entry which is preliminary data.</text>
</comment>
<feature type="transmembrane region" description="Helical" evidence="1">
    <location>
        <begin position="202"/>
        <end position="219"/>
    </location>
</feature>
<dbReference type="Proteomes" id="UP000240728">
    <property type="component" value="Unassembled WGS sequence"/>
</dbReference>
<keyword evidence="1" id="KW-1133">Transmembrane helix</keyword>
<evidence type="ECO:0000256" key="1">
    <source>
        <dbReference type="SAM" id="Phobius"/>
    </source>
</evidence>
<evidence type="ECO:0000313" key="2">
    <source>
        <dbReference type="EMBL" id="PSX44072.1"/>
    </source>
</evidence>
<keyword evidence="1" id="KW-0812">Transmembrane</keyword>
<name>A0AAX0YR32_9GAMM</name>
<dbReference type="AlphaFoldDB" id="A0AAX0YR32"/>
<keyword evidence="1" id="KW-0472">Membrane</keyword>
<evidence type="ECO:0000313" key="3">
    <source>
        <dbReference type="Proteomes" id="UP000240728"/>
    </source>
</evidence>
<sequence>MIEATVNECLKYTCTIVSSPVAIPKDKKLSLRLIQQYKEGGATHYCLIHKKRGIFSKETKIIFLGKPLYPMAYAIADELKEESFIYIHLDVNTEDESTPKKPDLLVIFRHGTLVDLWLKDDFDNAHVQATIQKYIDTASYIYSNTNLDNDMLVSIGINKKTHLKSDLLQNVIANTSTKINQYKIELIEQLPNVIKEQNNFKILVPIIFGLLVGAGYFGYKQIFMSEPELKTIIIDDYKDLRNAFKESTNFKSQIVPFYHDLKLFDHLNGWSVVAVKMKEFKGTRVVSFEMKRGAGIYQQLSDFSKNNNFQIDTTIKDSSYFLLTEYRNMPVFDSPGRMNSIDAKNYILDVLDAYWPESAHVTYPQLARQNTSKKWQPSVVKLAIKDWSIEDLDTLASLFNRLPISFTDAEIDSSELNLLSGNINFKLLGI</sequence>
<proteinExistence type="predicted"/>